<dbReference type="AlphaFoldDB" id="A0A2T7NHL2"/>
<evidence type="ECO:0000256" key="5">
    <source>
        <dbReference type="ARBA" id="ARBA00022946"/>
    </source>
</evidence>
<evidence type="ECO:0000256" key="7">
    <source>
        <dbReference type="ARBA" id="ARBA00023128"/>
    </source>
</evidence>
<dbReference type="GO" id="GO:0008289">
    <property type="term" value="F:lipid binding"/>
    <property type="evidence" value="ECO:0007669"/>
    <property type="project" value="UniProtKB-KW"/>
</dbReference>
<evidence type="ECO:0000256" key="2">
    <source>
        <dbReference type="ARBA" id="ARBA00004749"/>
    </source>
</evidence>
<reference evidence="12 13" key="1">
    <citation type="submission" date="2018-04" db="EMBL/GenBank/DDBJ databases">
        <title>The genome of golden apple snail Pomacea canaliculata provides insight into stress tolerance and invasive adaptation.</title>
        <authorList>
            <person name="Liu C."/>
            <person name="Liu B."/>
            <person name="Ren Y."/>
            <person name="Zhang Y."/>
            <person name="Wang H."/>
            <person name="Li S."/>
            <person name="Jiang F."/>
            <person name="Yin L."/>
            <person name="Zhang G."/>
            <person name="Qian W."/>
            <person name="Fan W."/>
        </authorList>
    </citation>
    <scope>NUCLEOTIDE SEQUENCE [LARGE SCALE GENOMIC DNA]</scope>
    <source>
        <strain evidence="12">SZHN2017</strain>
        <tissue evidence="12">Muscle</tissue>
    </source>
</reference>
<dbReference type="Pfam" id="PF08568">
    <property type="entry name" value="Kinetochor_Ybp2"/>
    <property type="match status" value="1"/>
</dbReference>
<comment type="function">
    <text evidence="8">Membrane-associated protein that warps the membrane surface to access and bind aromatic isoprenes with high specificity, including ubiquinone (CoQ) isoprene intermediates and presents them directly to COQ7, therefore facilitating the COQ7-mediated hydroxylase step. Participates in the biosynthesis of coenzyme Q, also named ubiquinone, an essential lipid-soluble electron transporter for aerobic cellular respiration.</text>
</comment>
<feature type="region of interest" description="Disordered" evidence="9">
    <location>
        <begin position="276"/>
        <end position="324"/>
    </location>
</feature>
<dbReference type="Pfam" id="PF08511">
    <property type="entry name" value="COQ9"/>
    <property type="match status" value="1"/>
</dbReference>
<dbReference type="Pfam" id="PF21392">
    <property type="entry name" value="COQ9_N"/>
    <property type="match status" value="1"/>
</dbReference>
<name>A0A2T7NHL2_POMCA</name>
<comment type="pathway">
    <text evidence="2">Cofactor biosynthesis; ubiquinone biosynthesis.</text>
</comment>
<dbReference type="InterPro" id="IPR013877">
    <property type="entry name" value="YAP-bd/ALF4/Glomulin"/>
</dbReference>
<dbReference type="NCBIfam" id="TIGR02396">
    <property type="entry name" value="diverge_rpsU"/>
    <property type="match status" value="1"/>
</dbReference>
<keyword evidence="5" id="KW-0809">Transit peptide</keyword>
<dbReference type="UniPathway" id="UPA00232"/>
<evidence type="ECO:0000259" key="11">
    <source>
        <dbReference type="Pfam" id="PF21392"/>
    </source>
</evidence>
<feature type="region of interest" description="Disordered" evidence="9">
    <location>
        <begin position="676"/>
        <end position="696"/>
    </location>
</feature>
<keyword evidence="6" id="KW-0446">Lipid-binding</keyword>
<evidence type="ECO:0000256" key="4">
    <source>
        <dbReference type="ARBA" id="ARBA00022688"/>
    </source>
</evidence>
<dbReference type="GO" id="GO:0005739">
    <property type="term" value="C:mitochondrion"/>
    <property type="evidence" value="ECO:0007669"/>
    <property type="project" value="UniProtKB-SubCell"/>
</dbReference>
<accession>A0A2T7NHL2</accession>
<protein>
    <submittedName>
        <fullName evidence="12">Uncharacterized protein</fullName>
    </submittedName>
</protein>
<comment type="caution">
    <text evidence="12">The sequence shown here is derived from an EMBL/GenBank/DDBJ whole genome shotgun (WGS) entry which is preliminary data.</text>
</comment>
<gene>
    <name evidence="12" type="ORF">C0Q70_18825</name>
</gene>
<evidence type="ECO:0000256" key="6">
    <source>
        <dbReference type="ARBA" id="ARBA00023121"/>
    </source>
</evidence>
<dbReference type="GO" id="GO:0006744">
    <property type="term" value="P:ubiquinone biosynthetic process"/>
    <property type="evidence" value="ECO:0007669"/>
    <property type="project" value="UniProtKB-UniPathway"/>
</dbReference>
<evidence type="ECO:0000259" key="10">
    <source>
        <dbReference type="Pfam" id="PF08511"/>
    </source>
</evidence>
<feature type="compositionally biased region" description="Basic and acidic residues" evidence="9">
    <location>
        <begin position="276"/>
        <end position="291"/>
    </location>
</feature>
<dbReference type="PANTHER" id="PTHR15430:SF1">
    <property type="entry name" value="GLOMULIN"/>
    <property type="match status" value="1"/>
</dbReference>
<feature type="domain" description="Ubiquinone biosynthesis protein COQ9 HTH" evidence="11">
    <location>
        <begin position="705"/>
        <end position="733"/>
    </location>
</feature>
<evidence type="ECO:0000256" key="9">
    <source>
        <dbReference type="SAM" id="MobiDB-lite"/>
    </source>
</evidence>
<organism evidence="12 13">
    <name type="scientific">Pomacea canaliculata</name>
    <name type="common">Golden apple snail</name>
    <dbReference type="NCBI Taxonomy" id="400727"/>
    <lineage>
        <taxon>Eukaryota</taxon>
        <taxon>Metazoa</taxon>
        <taxon>Spiralia</taxon>
        <taxon>Lophotrochozoa</taxon>
        <taxon>Mollusca</taxon>
        <taxon>Gastropoda</taxon>
        <taxon>Caenogastropoda</taxon>
        <taxon>Architaenioglossa</taxon>
        <taxon>Ampullarioidea</taxon>
        <taxon>Ampullariidae</taxon>
        <taxon>Pomacea</taxon>
    </lineage>
</organism>
<dbReference type="FunFam" id="1.10.357.10:FF:000004">
    <property type="entry name" value="Ubiquinone biosynthesis protein COQ9, mitochondrial"/>
    <property type="match status" value="1"/>
</dbReference>
<dbReference type="PANTHER" id="PTHR15430">
    <property type="entry name" value="GLOMULIN"/>
    <property type="match status" value="1"/>
</dbReference>
<evidence type="ECO:0000256" key="3">
    <source>
        <dbReference type="ARBA" id="ARBA00010766"/>
    </source>
</evidence>
<dbReference type="EMBL" id="PZQS01000012">
    <property type="protein sequence ID" value="PVD20667.1"/>
    <property type="molecule type" value="Genomic_DNA"/>
</dbReference>
<dbReference type="Gene3D" id="1.10.357.10">
    <property type="entry name" value="Tetracycline Repressor, domain 2"/>
    <property type="match status" value="1"/>
</dbReference>
<feature type="domain" description="COQ9 C-terminal" evidence="10">
    <location>
        <begin position="820"/>
        <end position="889"/>
    </location>
</feature>
<dbReference type="InterPro" id="IPR019516">
    <property type="entry name" value="Glomulin/ALF4"/>
</dbReference>
<feature type="compositionally biased region" description="Acidic residues" evidence="9">
    <location>
        <begin position="292"/>
        <end position="305"/>
    </location>
</feature>
<keyword evidence="13" id="KW-1185">Reference proteome</keyword>
<keyword evidence="4" id="KW-0831">Ubiquinone biosynthesis</keyword>
<evidence type="ECO:0000256" key="8">
    <source>
        <dbReference type="ARBA" id="ARBA00058104"/>
    </source>
</evidence>
<dbReference type="GO" id="GO:0055105">
    <property type="term" value="F:ubiquitin-protein transferase inhibitor activity"/>
    <property type="evidence" value="ECO:0007669"/>
    <property type="project" value="TreeGrafter"/>
</dbReference>
<evidence type="ECO:0000313" key="12">
    <source>
        <dbReference type="EMBL" id="PVD20667.1"/>
    </source>
</evidence>
<dbReference type="InterPro" id="IPR012762">
    <property type="entry name" value="Ubiq_biosynth_COQ9"/>
</dbReference>
<comment type="similarity">
    <text evidence="3">Belongs to the COQ9 family.</text>
</comment>
<dbReference type="OrthoDB" id="619536at2759"/>
<evidence type="ECO:0000313" key="13">
    <source>
        <dbReference type="Proteomes" id="UP000245119"/>
    </source>
</evidence>
<dbReference type="STRING" id="400727.A0A2T7NHL2"/>
<dbReference type="Proteomes" id="UP000245119">
    <property type="component" value="Linkage Group LG12"/>
</dbReference>
<feature type="compositionally biased region" description="Basic and acidic residues" evidence="9">
    <location>
        <begin position="684"/>
        <end position="696"/>
    </location>
</feature>
<keyword evidence="7" id="KW-0496">Mitochondrion</keyword>
<comment type="subcellular location">
    <subcellularLocation>
        <location evidence="1">Mitochondrion</location>
    </subcellularLocation>
</comment>
<proteinExistence type="inferred from homology"/>
<dbReference type="InterPro" id="IPR013718">
    <property type="entry name" value="COQ9_C"/>
</dbReference>
<evidence type="ECO:0000256" key="1">
    <source>
        <dbReference type="ARBA" id="ARBA00004173"/>
    </source>
</evidence>
<sequence>MKLQSKIDHSRTFEMEEPIAVPPVASQEELIGRIAECVAARDDRGLQAYVLEQHLVDPHHFWELTILLAPQLTTEVLDKNPRFFTTVRRCLTHFARQGNAKEMFFAFLEQVDGFKDDALYITILPCLQIVLLKMPVMRGRSLELALDSLGAHIRGIPVPNNWNLEGEERKLLETDSRIQRFLDTIPAFVTFLEPFLKYDDTPTSSRNADRQWEVKLLKKSLLALMEHPFVFLDVHHDYNTGAAKSYSRDCVEQVVESLACIESNFYNSVEAVKHEVKTTRDTKKASPKKDIDESEMDQMAEENAENEQRASGEGNGQDDTKSDEEEISPLAAACLAYLVQVEHLGINRWPFVHTHLHLLHFMLPSIHVLLTHIAHTAVYKGVALFSHRLSLLGDSLVPADSLDDPNFLVAVNDLIGVMIYCPSFEHRRSALSTFRTLFTKLEPVGRRQLMQAVLRSCQHSGVKSVVIGILKNELDRALCKYSEVIHSEKAQHGMKSLSGGGAVGQSKTTDTETQEVFFGTHLKQLLELATHLPDGAATDMLEQSDVIMATLNLIRFLILRDPCSLDLTGIWGMAEWLENEYLHSVQLGLDMSVGHYQLELDNFKKGDQTAGSRQGRGSDLTMSVCVAGSELPPMSREQRLLVMQSALTTFDMMKCVLARDQRRGFSCTRVVNSQGRTSYNDSEEERHEGECQSGDVELREQEEVDSRHRILEAALPFVHVHGWTRKALAAGAEAEGYPAVTHGMFPRGGAELISFFYSTSNKRLGTILAEKVQSLEEEEKPSTREFIGYALEARLRMILPYIDTWPQAMAIQTLPQNAVESWTNLANLVDEVWYYAGDRSVDFNWYTKRAALAGVYKATEIYMLQDRSEDNTDTWAFLHRRLDDMKTLGNAVRQTSQTCSVVGESLWGLCIVVSIVCVERN</sequence>
<dbReference type="InterPro" id="IPR048674">
    <property type="entry name" value="COQ9_HTH"/>
</dbReference>